<dbReference type="OMA" id="QFIALIM"/>
<comment type="subcellular location">
    <subcellularLocation>
        <location evidence="1">Membrane</location>
        <topology evidence="1">Multi-pass membrane protein</topology>
    </subcellularLocation>
</comment>
<evidence type="ECO:0000256" key="10">
    <source>
        <dbReference type="RuleBase" id="RU361115"/>
    </source>
</evidence>
<dbReference type="GO" id="GO:0042761">
    <property type="term" value="P:very long-chain fatty acid biosynthetic process"/>
    <property type="evidence" value="ECO:0007669"/>
    <property type="project" value="TreeGrafter"/>
</dbReference>
<accession>A0A026W829</accession>
<evidence type="ECO:0000313" key="12">
    <source>
        <dbReference type="EMBL" id="RLU23199.1"/>
    </source>
</evidence>
<keyword evidence="3 10" id="KW-0808">Transferase</keyword>
<reference evidence="11 13" key="1">
    <citation type="journal article" date="2014" name="Curr. Biol.">
        <title>The genome of the clonal raider ant Cerapachys biroi.</title>
        <authorList>
            <person name="Oxley P.R."/>
            <person name="Ji L."/>
            <person name="Fetter-Pruneda I."/>
            <person name="McKenzie S.K."/>
            <person name="Li C."/>
            <person name="Hu H."/>
            <person name="Zhang G."/>
            <person name="Kronauer D.J."/>
        </authorList>
    </citation>
    <scope>NUCLEOTIDE SEQUENCE [LARGE SCALE GENOMIC DNA]</scope>
</reference>
<dbReference type="InterPro" id="IPR002076">
    <property type="entry name" value="ELO_fam"/>
</dbReference>
<dbReference type="EMBL" id="QOIP01000004">
    <property type="protein sequence ID" value="RLU23199.1"/>
    <property type="molecule type" value="Genomic_DNA"/>
</dbReference>
<dbReference type="EMBL" id="KK107372">
    <property type="protein sequence ID" value="EZA51806.1"/>
    <property type="molecule type" value="Genomic_DNA"/>
</dbReference>
<organism evidence="11 13">
    <name type="scientific">Ooceraea biroi</name>
    <name type="common">Clonal raider ant</name>
    <name type="synonym">Cerapachys biroi</name>
    <dbReference type="NCBI Taxonomy" id="2015173"/>
    <lineage>
        <taxon>Eukaryota</taxon>
        <taxon>Metazoa</taxon>
        <taxon>Ecdysozoa</taxon>
        <taxon>Arthropoda</taxon>
        <taxon>Hexapoda</taxon>
        <taxon>Insecta</taxon>
        <taxon>Pterygota</taxon>
        <taxon>Neoptera</taxon>
        <taxon>Endopterygota</taxon>
        <taxon>Hymenoptera</taxon>
        <taxon>Apocrita</taxon>
        <taxon>Aculeata</taxon>
        <taxon>Formicoidea</taxon>
        <taxon>Formicidae</taxon>
        <taxon>Dorylinae</taxon>
        <taxon>Ooceraea</taxon>
    </lineage>
</organism>
<evidence type="ECO:0000256" key="4">
    <source>
        <dbReference type="ARBA" id="ARBA00022692"/>
    </source>
</evidence>
<dbReference type="EC" id="2.3.1.199" evidence="10"/>
<evidence type="ECO:0000256" key="7">
    <source>
        <dbReference type="ARBA" id="ARBA00023098"/>
    </source>
</evidence>
<feature type="transmembrane region" description="Helical" evidence="10">
    <location>
        <begin position="77"/>
        <end position="95"/>
    </location>
</feature>
<proteinExistence type="inferred from homology"/>
<dbReference type="GO" id="GO:0019367">
    <property type="term" value="P:fatty acid elongation, saturated fatty acid"/>
    <property type="evidence" value="ECO:0007669"/>
    <property type="project" value="TreeGrafter"/>
</dbReference>
<evidence type="ECO:0000313" key="14">
    <source>
        <dbReference type="Proteomes" id="UP000279307"/>
    </source>
</evidence>
<dbReference type="AlphaFoldDB" id="A0A026W829"/>
<evidence type="ECO:0000313" key="11">
    <source>
        <dbReference type="EMBL" id="EZA51806.1"/>
    </source>
</evidence>
<keyword evidence="5 10" id="KW-0276">Fatty acid metabolism</keyword>
<evidence type="ECO:0000256" key="8">
    <source>
        <dbReference type="ARBA" id="ARBA00023136"/>
    </source>
</evidence>
<evidence type="ECO:0000256" key="6">
    <source>
        <dbReference type="ARBA" id="ARBA00022989"/>
    </source>
</evidence>
<evidence type="ECO:0000256" key="3">
    <source>
        <dbReference type="ARBA" id="ARBA00022679"/>
    </source>
</evidence>
<comment type="catalytic activity">
    <reaction evidence="10">
        <text>a very-long-chain acyl-CoA + malonyl-CoA + H(+) = a very-long-chain 3-oxoacyl-CoA + CO2 + CoA</text>
        <dbReference type="Rhea" id="RHEA:32727"/>
        <dbReference type="ChEBI" id="CHEBI:15378"/>
        <dbReference type="ChEBI" id="CHEBI:16526"/>
        <dbReference type="ChEBI" id="CHEBI:57287"/>
        <dbReference type="ChEBI" id="CHEBI:57384"/>
        <dbReference type="ChEBI" id="CHEBI:90725"/>
        <dbReference type="ChEBI" id="CHEBI:90736"/>
        <dbReference type="EC" id="2.3.1.199"/>
    </reaction>
</comment>
<feature type="transmembrane region" description="Helical" evidence="10">
    <location>
        <begin position="179"/>
        <end position="198"/>
    </location>
</feature>
<feature type="transmembrane region" description="Helical" evidence="10">
    <location>
        <begin position="35"/>
        <end position="56"/>
    </location>
</feature>
<keyword evidence="9 10" id="KW-0275">Fatty acid biosynthesis</keyword>
<evidence type="ECO:0000313" key="13">
    <source>
        <dbReference type="Proteomes" id="UP000053097"/>
    </source>
</evidence>
<dbReference type="PANTHER" id="PTHR11157">
    <property type="entry name" value="FATTY ACID ACYL TRANSFERASE-RELATED"/>
    <property type="match status" value="1"/>
</dbReference>
<dbReference type="STRING" id="2015173.A0A026W829"/>
<dbReference type="Proteomes" id="UP000053097">
    <property type="component" value="Unassembled WGS sequence"/>
</dbReference>
<dbReference type="GO" id="GO:0034625">
    <property type="term" value="P:fatty acid elongation, monounsaturated fatty acid"/>
    <property type="evidence" value="ECO:0007669"/>
    <property type="project" value="TreeGrafter"/>
</dbReference>
<feature type="transmembrane region" description="Helical" evidence="10">
    <location>
        <begin position="125"/>
        <end position="144"/>
    </location>
</feature>
<dbReference type="PANTHER" id="PTHR11157:SF69">
    <property type="entry name" value="ELONGATION OF VERY LONG CHAIN FATTY ACIDS PROTEIN 7"/>
    <property type="match status" value="1"/>
</dbReference>
<keyword evidence="8 10" id="KW-0472">Membrane</keyword>
<feature type="transmembrane region" description="Helical" evidence="10">
    <location>
        <begin position="156"/>
        <end position="173"/>
    </location>
</feature>
<keyword evidence="7 10" id="KW-0443">Lipid metabolism</keyword>
<feature type="transmembrane region" description="Helical" evidence="10">
    <location>
        <begin position="218"/>
        <end position="236"/>
    </location>
</feature>
<keyword evidence="6 10" id="KW-1133">Transmembrane helix</keyword>
<keyword evidence="4 10" id="KW-0812">Transmembrane</keyword>
<dbReference type="GO" id="GO:0030148">
    <property type="term" value="P:sphingolipid biosynthetic process"/>
    <property type="evidence" value="ECO:0007669"/>
    <property type="project" value="TreeGrafter"/>
</dbReference>
<dbReference type="Pfam" id="PF01151">
    <property type="entry name" value="ELO"/>
    <property type="match status" value="1"/>
</dbReference>
<dbReference type="GO" id="GO:0005789">
    <property type="term" value="C:endoplasmic reticulum membrane"/>
    <property type="evidence" value="ECO:0007669"/>
    <property type="project" value="TreeGrafter"/>
</dbReference>
<reference evidence="12" key="3">
    <citation type="submission" date="2018-07" db="EMBL/GenBank/DDBJ databases">
        <authorList>
            <person name="Mckenzie S.K."/>
            <person name="Kronauer D.J.C."/>
        </authorList>
    </citation>
    <scope>NUCLEOTIDE SEQUENCE</scope>
    <source>
        <strain evidence="12">Clonal line C1</strain>
    </source>
</reference>
<reference evidence="12 14" key="2">
    <citation type="journal article" date="2018" name="Genome Res.">
        <title>The genomic architecture and molecular evolution of ant odorant receptors.</title>
        <authorList>
            <person name="McKenzie S.K."/>
            <person name="Kronauer D.J.C."/>
        </authorList>
    </citation>
    <scope>NUCLEOTIDE SEQUENCE [LARGE SCALE GENOMIC DNA]</scope>
    <source>
        <strain evidence="12">Clonal line C1</strain>
    </source>
</reference>
<comment type="similarity">
    <text evidence="10">Belongs to the ELO family.</text>
</comment>
<dbReference type="OrthoDB" id="434092at2759"/>
<dbReference type="GO" id="GO:0009922">
    <property type="term" value="F:fatty acid elongase activity"/>
    <property type="evidence" value="ECO:0007669"/>
    <property type="project" value="UniProtKB-EC"/>
</dbReference>
<dbReference type="GO" id="GO:0034626">
    <property type="term" value="P:fatty acid elongation, polyunsaturated fatty acid"/>
    <property type="evidence" value="ECO:0007669"/>
    <property type="project" value="TreeGrafter"/>
</dbReference>
<gene>
    <name evidence="12" type="ORF">DMN91_003402</name>
    <name evidence="11" type="ORF">X777_09563</name>
</gene>
<name>A0A026W829_OOCBI</name>
<evidence type="ECO:0000256" key="1">
    <source>
        <dbReference type="ARBA" id="ARBA00004141"/>
    </source>
</evidence>
<protein>
    <recommendedName>
        <fullName evidence="10">Elongation of very long chain fatty acids protein</fullName>
        <ecNumber evidence="10">2.3.1.199</ecNumber>
    </recommendedName>
    <alternativeName>
        <fullName evidence="10">Very-long-chain 3-oxoacyl-CoA synthase</fullName>
    </alternativeName>
</protein>
<keyword evidence="2 10" id="KW-0444">Lipid biosynthesis</keyword>
<feature type="transmembrane region" description="Helical" evidence="10">
    <location>
        <begin position="248"/>
        <end position="267"/>
    </location>
</feature>
<evidence type="ECO:0000256" key="9">
    <source>
        <dbReference type="ARBA" id="ARBA00023160"/>
    </source>
</evidence>
<evidence type="ECO:0000256" key="2">
    <source>
        <dbReference type="ARBA" id="ARBA00022516"/>
    </source>
</evidence>
<sequence length="277" mass="32642">MEYEDESGISGELLQKSSNISQEMSGFMDPRTIKWMLISSSIPITCIILVYLYVIYVAGPRFMKNRQPYSLKMFMQCYNIFQVITNFLLVFNMVTNGRPFTVVWRYCDSFDKICGDNSEKMLGMVWWALILKLIDFIETVVFVLRKKYRQVSVFHVYHHISTAVYVWIILRYLPHGHIMYMLTLNCSVHVIMYSYYFLSTYGSRIQQKISSFKKWLTIIQMTHIVSILLTGLPPSLTTIDCDTKGKYLGFVTFVLCSTNLWFFWDFFKKSYKKSKTA</sequence>
<keyword evidence="13" id="KW-1185">Reference proteome</keyword>
<dbReference type="Proteomes" id="UP000279307">
    <property type="component" value="Chromosome 4"/>
</dbReference>
<evidence type="ECO:0000256" key="5">
    <source>
        <dbReference type="ARBA" id="ARBA00022832"/>
    </source>
</evidence>